<dbReference type="PROSITE" id="PS50995">
    <property type="entry name" value="HTH_MARR_2"/>
    <property type="match status" value="1"/>
</dbReference>
<comment type="caution">
    <text evidence="2">The sequence shown here is derived from an EMBL/GenBank/DDBJ whole genome shotgun (WGS) entry which is preliminary data.</text>
</comment>
<dbReference type="SUPFAM" id="SSF46785">
    <property type="entry name" value="Winged helix' DNA-binding domain"/>
    <property type="match status" value="1"/>
</dbReference>
<proteinExistence type="predicted"/>
<dbReference type="InterPro" id="IPR039422">
    <property type="entry name" value="MarR/SlyA-like"/>
</dbReference>
<dbReference type="PRINTS" id="PR00598">
    <property type="entry name" value="HTHMARR"/>
</dbReference>
<evidence type="ECO:0000259" key="1">
    <source>
        <dbReference type="PROSITE" id="PS50995"/>
    </source>
</evidence>
<accession>A0ABV8BWU8</accession>
<dbReference type="PANTHER" id="PTHR33164:SF43">
    <property type="entry name" value="HTH-TYPE TRANSCRIPTIONAL REPRESSOR YETL"/>
    <property type="match status" value="1"/>
</dbReference>
<dbReference type="InterPro" id="IPR000835">
    <property type="entry name" value="HTH_MarR-typ"/>
</dbReference>
<dbReference type="InterPro" id="IPR036388">
    <property type="entry name" value="WH-like_DNA-bd_sf"/>
</dbReference>
<dbReference type="SMART" id="SM00347">
    <property type="entry name" value="HTH_MARR"/>
    <property type="match status" value="1"/>
</dbReference>
<sequence>MEETPARLADKPSWLLTQLAVHAHRLASEGFVEAGARGYHYRVLAALDEFGVASQAELGRRCNMDRSDVVAAVTELEERGFVDRAQDPKDRRRNTVMVTELGRTQLCRLDRALDQAQDDLLGPLSEQDRQTLTRLLGVLLAHHQRD</sequence>
<organism evidence="2 3">
    <name type="scientific">Lentzea rhizosphaerae</name>
    <dbReference type="NCBI Taxonomy" id="2041025"/>
    <lineage>
        <taxon>Bacteria</taxon>
        <taxon>Bacillati</taxon>
        <taxon>Actinomycetota</taxon>
        <taxon>Actinomycetes</taxon>
        <taxon>Pseudonocardiales</taxon>
        <taxon>Pseudonocardiaceae</taxon>
        <taxon>Lentzea</taxon>
    </lineage>
</organism>
<dbReference type="Proteomes" id="UP001595690">
    <property type="component" value="Unassembled WGS sequence"/>
</dbReference>
<keyword evidence="3" id="KW-1185">Reference proteome</keyword>
<evidence type="ECO:0000313" key="2">
    <source>
        <dbReference type="EMBL" id="MFC3894081.1"/>
    </source>
</evidence>
<name>A0ABV8BWU8_9PSEU</name>
<protein>
    <submittedName>
        <fullName evidence="2">MarR family winged helix-turn-helix transcriptional regulator</fullName>
    </submittedName>
</protein>
<dbReference type="Pfam" id="PF12802">
    <property type="entry name" value="MarR_2"/>
    <property type="match status" value="1"/>
</dbReference>
<dbReference type="EMBL" id="JBHRZI010000017">
    <property type="protein sequence ID" value="MFC3894081.1"/>
    <property type="molecule type" value="Genomic_DNA"/>
</dbReference>
<dbReference type="Gene3D" id="1.10.10.10">
    <property type="entry name" value="Winged helix-like DNA-binding domain superfamily/Winged helix DNA-binding domain"/>
    <property type="match status" value="1"/>
</dbReference>
<feature type="domain" description="HTH marR-type" evidence="1">
    <location>
        <begin position="9"/>
        <end position="141"/>
    </location>
</feature>
<dbReference type="RefSeq" id="WP_382375204.1">
    <property type="nucleotide sequence ID" value="NZ_JBHRZI010000017.1"/>
</dbReference>
<dbReference type="InterPro" id="IPR036390">
    <property type="entry name" value="WH_DNA-bd_sf"/>
</dbReference>
<evidence type="ECO:0000313" key="3">
    <source>
        <dbReference type="Proteomes" id="UP001595690"/>
    </source>
</evidence>
<gene>
    <name evidence="2" type="ORF">ACFOWZ_21610</name>
</gene>
<reference evidence="3" key="1">
    <citation type="journal article" date="2019" name="Int. J. Syst. Evol. Microbiol.">
        <title>The Global Catalogue of Microorganisms (GCM) 10K type strain sequencing project: providing services to taxonomists for standard genome sequencing and annotation.</title>
        <authorList>
            <consortium name="The Broad Institute Genomics Platform"/>
            <consortium name="The Broad Institute Genome Sequencing Center for Infectious Disease"/>
            <person name="Wu L."/>
            <person name="Ma J."/>
        </authorList>
    </citation>
    <scope>NUCLEOTIDE SEQUENCE [LARGE SCALE GENOMIC DNA]</scope>
    <source>
        <strain evidence="3">CGMCC 4.7405</strain>
    </source>
</reference>
<dbReference type="PANTHER" id="PTHR33164">
    <property type="entry name" value="TRANSCRIPTIONAL REGULATOR, MARR FAMILY"/>
    <property type="match status" value="1"/>
</dbReference>